<proteinExistence type="inferred from homology"/>
<dbReference type="Pfam" id="PF00361">
    <property type="entry name" value="Proton_antipo_M"/>
    <property type="match status" value="1"/>
</dbReference>
<feature type="transmembrane region" description="Helical" evidence="18">
    <location>
        <begin position="60"/>
        <end position="82"/>
    </location>
</feature>
<dbReference type="CTD" id="4536"/>
<feature type="chain" id="PRO_5022845381" description="NADH-ubiquinone oxidoreductase chain 2" evidence="19">
    <location>
        <begin position="25"/>
        <end position="344"/>
    </location>
</feature>
<evidence type="ECO:0000256" key="10">
    <source>
        <dbReference type="ARBA" id="ARBA00022967"/>
    </source>
</evidence>
<keyword evidence="6" id="KW-0813">Transport</keyword>
<evidence type="ECO:0000256" key="3">
    <source>
        <dbReference type="ARBA" id="ARBA00007012"/>
    </source>
</evidence>
<comment type="similarity">
    <text evidence="3 18">Belongs to the complex I subunit 2 family.</text>
</comment>
<feature type="transmembrane region" description="Helical" evidence="18">
    <location>
        <begin position="319"/>
        <end position="343"/>
    </location>
</feature>
<feature type="transmembrane region" description="Helical" evidence="18">
    <location>
        <begin position="241"/>
        <end position="260"/>
    </location>
</feature>
<evidence type="ECO:0000313" key="21">
    <source>
        <dbReference type="EMBL" id="QEI04360.1"/>
    </source>
</evidence>
<evidence type="ECO:0000256" key="17">
    <source>
        <dbReference type="ARBA" id="ARBA00049551"/>
    </source>
</evidence>
<reference evidence="21" key="1">
    <citation type="submission" date="2018-03" db="EMBL/GenBank/DDBJ databases">
        <title>The complete mitochondrial genome of the stonefly Protonemura orbiculata (Plecoptera: Nemouroidea; Nemouridae).</title>
        <authorList>
            <person name="Wang Y."/>
            <person name="Cao J.J."/>
            <person name="Li W.H."/>
        </authorList>
    </citation>
    <scope>NUCLEOTIDE SEQUENCE</scope>
</reference>
<evidence type="ECO:0000256" key="19">
    <source>
        <dbReference type="SAM" id="SignalP"/>
    </source>
</evidence>
<evidence type="ECO:0000256" key="18">
    <source>
        <dbReference type="RuleBase" id="RU003403"/>
    </source>
</evidence>
<dbReference type="InterPro" id="IPR003917">
    <property type="entry name" value="NADH_UbQ_OxRdtase_chain2"/>
</dbReference>
<dbReference type="RefSeq" id="YP_009694088.1">
    <property type="nucleotide sequence ID" value="NC_044753.1"/>
</dbReference>
<keyword evidence="10 18" id="KW-1278">Translocase</keyword>
<dbReference type="GO" id="GO:0008137">
    <property type="term" value="F:NADH dehydrogenase (ubiquinone) activity"/>
    <property type="evidence" value="ECO:0007669"/>
    <property type="project" value="UniProtKB-EC"/>
</dbReference>
<dbReference type="PANTHER" id="PTHR46552">
    <property type="entry name" value="NADH-UBIQUINONE OXIDOREDUCTASE CHAIN 2"/>
    <property type="match status" value="1"/>
</dbReference>
<dbReference type="InterPro" id="IPR050175">
    <property type="entry name" value="Complex_I_Subunit_2"/>
</dbReference>
<evidence type="ECO:0000256" key="15">
    <source>
        <dbReference type="ARBA" id="ARBA00023128"/>
    </source>
</evidence>
<comment type="subcellular location">
    <subcellularLocation>
        <location evidence="2 18">Mitochondrion inner membrane</location>
        <topology evidence="2 18">Multi-pass membrane protein</topology>
    </subcellularLocation>
</comment>
<evidence type="ECO:0000256" key="6">
    <source>
        <dbReference type="ARBA" id="ARBA00022448"/>
    </source>
</evidence>
<dbReference type="PRINTS" id="PR01436">
    <property type="entry name" value="NADHDHGNASE2"/>
</dbReference>
<evidence type="ECO:0000256" key="5">
    <source>
        <dbReference type="ARBA" id="ARBA00021008"/>
    </source>
</evidence>
<keyword evidence="9 18" id="KW-0999">Mitochondrion inner membrane</keyword>
<comment type="catalytic activity">
    <reaction evidence="17 18">
        <text>a ubiquinone + NADH + 5 H(+)(in) = a ubiquinol + NAD(+) + 4 H(+)(out)</text>
        <dbReference type="Rhea" id="RHEA:29091"/>
        <dbReference type="Rhea" id="RHEA-COMP:9565"/>
        <dbReference type="Rhea" id="RHEA-COMP:9566"/>
        <dbReference type="ChEBI" id="CHEBI:15378"/>
        <dbReference type="ChEBI" id="CHEBI:16389"/>
        <dbReference type="ChEBI" id="CHEBI:17976"/>
        <dbReference type="ChEBI" id="CHEBI:57540"/>
        <dbReference type="ChEBI" id="CHEBI:57945"/>
        <dbReference type="EC" id="7.1.1.2"/>
    </reaction>
</comment>
<evidence type="ECO:0000256" key="14">
    <source>
        <dbReference type="ARBA" id="ARBA00023075"/>
    </source>
</evidence>
<dbReference type="EC" id="7.1.1.2" evidence="4 18"/>
<keyword evidence="11 18" id="KW-0249">Electron transport</keyword>
<keyword evidence="19" id="KW-0732">Signal</keyword>
<feature type="transmembrane region" description="Helical" evidence="18">
    <location>
        <begin position="94"/>
        <end position="117"/>
    </location>
</feature>
<keyword evidence="7 18" id="KW-0679">Respiratory chain</keyword>
<comment type="function">
    <text evidence="1">Core subunit of the mitochondrial membrane respiratory chain NADH dehydrogenase (Complex I) that is believed to belong to the minimal assembly required for catalysis. Complex I functions in the transfer of electrons from NADH to the respiratory chain. The immediate electron acceptor for the enzyme is believed to be ubiquinone.</text>
</comment>
<accession>A0A5C0ATQ8</accession>
<evidence type="ECO:0000256" key="13">
    <source>
        <dbReference type="ARBA" id="ARBA00023027"/>
    </source>
</evidence>
<evidence type="ECO:0000256" key="11">
    <source>
        <dbReference type="ARBA" id="ARBA00022982"/>
    </source>
</evidence>
<keyword evidence="16 18" id="KW-0472">Membrane</keyword>
<feature type="signal peptide" evidence="19">
    <location>
        <begin position="1"/>
        <end position="24"/>
    </location>
</feature>
<evidence type="ECO:0000256" key="8">
    <source>
        <dbReference type="ARBA" id="ARBA00022692"/>
    </source>
</evidence>
<feature type="transmembrane region" description="Helical" evidence="18">
    <location>
        <begin position="272"/>
        <end position="293"/>
    </location>
</feature>
<dbReference type="InterPro" id="IPR001750">
    <property type="entry name" value="ND/Mrp_TM"/>
</dbReference>
<name>A0A5C0ATQ8_9NEOP</name>
<comment type="function">
    <text evidence="18">Core subunit of the mitochondrial membrane respiratory chain NADH dehydrogenase (Complex I) which catalyzes electron transfer from NADH through the respiratory chain, using ubiquinone as an electron acceptor. Essential for the catalytic activity and assembly of complex I.</text>
</comment>
<evidence type="ECO:0000256" key="16">
    <source>
        <dbReference type="ARBA" id="ARBA00023136"/>
    </source>
</evidence>
<evidence type="ECO:0000256" key="4">
    <source>
        <dbReference type="ARBA" id="ARBA00012944"/>
    </source>
</evidence>
<protein>
    <recommendedName>
        <fullName evidence="5 18">NADH-ubiquinone oxidoreductase chain 2</fullName>
        <ecNumber evidence="4 18">7.1.1.2</ecNumber>
    </recommendedName>
</protein>
<evidence type="ECO:0000259" key="20">
    <source>
        <dbReference type="Pfam" id="PF00361"/>
    </source>
</evidence>
<keyword evidence="14 18" id="KW-0830">Ubiquinone</keyword>
<feature type="transmembrane region" description="Helical" evidence="18">
    <location>
        <begin position="202"/>
        <end position="221"/>
    </location>
</feature>
<feature type="transmembrane region" description="Helical" evidence="18">
    <location>
        <begin position="137"/>
        <end position="165"/>
    </location>
</feature>
<dbReference type="AlphaFoldDB" id="A0A5C0ATQ8"/>
<keyword evidence="8 18" id="KW-0812">Transmembrane</keyword>
<feature type="domain" description="NADH:quinone oxidoreductase/Mrp antiporter transmembrane" evidence="20">
    <location>
        <begin position="24"/>
        <end position="288"/>
    </location>
</feature>
<gene>
    <name evidence="21" type="primary">ND2</name>
</gene>
<sequence>MINNPTKFLFLLTLMGGTLISTSANSWFGAWMGLEINLLSFIPLMTNSKNLFSTEASLKYFLVQALASATLLLSVILGSLLFNPSVPNSSHLTIMNTLISSSLLLKMGAAPFHFWFPGVMEGLNWMNSLMLLTWQKIAPLMLISYTFQLDVFFSIIIVLSVVIGSLGGLNQTSLRKILAYSSINHLGWLLAAMAAGESIWGIYFLVYTFLSFAIIFMMNTFQLMHVNQIFSLNSINPINKFAFLVTLLSLGGLPPFLGFMPKWIVIQNLVNLGNLFTVTLMVITTLMTLFYYLRTAFGAFMLTYSENLWNSPSPSNSSLYMISLLLSIFSTLGLMIISLIHSIF</sequence>
<evidence type="ECO:0000256" key="9">
    <source>
        <dbReference type="ARBA" id="ARBA00022792"/>
    </source>
</evidence>
<dbReference type="GeneID" id="41800295"/>
<organism evidence="21">
    <name type="scientific">Protonemura orbiculata</name>
    <dbReference type="NCBI Taxonomy" id="2498682"/>
    <lineage>
        <taxon>Eukaryota</taxon>
        <taxon>Metazoa</taxon>
        <taxon>Ecdysozoa</taxon>
        <taxon>Arthropoda</taxon>
        <taxon>Hexapoda</taxon>
        <taxon>Insecta</taxon>
        <taxon>Pterygota</taxon>
        <taxon>Neoptera</taxon>
        <taxon>Polyneoptera</taxon>
        <taxon>Plecoptera</taxon>
        <taxon>Nemouroidea</taxon>
        <taxon>Nemouridae</taxon>
        <taxon>Nemourinae</taxon>
        <taxon>Protonemura</taxon>
    </lineage>
</organism>
<evidence type="ECO:0000256" key="12">
    <source>
        <dbReference type="ARBA" id="ARBA00022989"/>
    </source>
</evidence>
<keyword evidence="12 18" id="KW-1133">Transmembrane helix</keyword>
<evidence type="ECO:0000256" key="2">
    <source>
        <dbReference type="ARBA" id="ARBA00004448"/>
    </source>
</evidence>
<dbReference type="EMBL" id="MH085453">
    <property type="protein sequence ID" value="QEI04360.1"/>
    <property type="molecule type" value="Genomic_DNA"/>
</dbReference>
<evidence type="ECO:0000256" key="7">
    <source>
        <dbReference type="ARBA" id="ARBA00022660"/>
    </source>
</evidence>
<keyword evidence="13 18" id="KW-0520">NAD</keyword>
<keyword evidence="15 18" id="KW-0496">Mitochondrion</keyword>
<dbReference type="PANTHER" id="PTHR46552:SF1">
    <property type="entry name" value="NADH-UBIQUINONE OXIDOREDUCTASE CHAIN 2"/>
    <property type="match status" value="1"/>
</dbReference>
<evidence type="ECO:0000256" key="1">
    <source>
        <dbReference type="ARBA" id="ARBA00003257"/>
    </source>
</evidence>
<dbReference type="GO" id="GO:0005743">
    <property type="term" value="C:mitochondrial inner membrane"/>
    <property type="evidence" value="ECO:0007669"/>
    <property type="project" value="UniProtKB-SubCell"/>
</dbReference>
<dbReference type="GO" id="GO:0006120">
    <property type="term" value="P:mitochondrial electron transport, NADH to ubiquinone"/>
    <property type="evidence" value="ECO:0007669"/>
    <property type="project" value="InterPro"/>
</dbReference>
<geneLocation type="mitochondrion" evidence="21"/>